<protein>
    <recommendedName>
        <fullName evidence="3">Co-chaperone DjlA N-terminal domain-containing protein</fullName>
    </recommendedName>
</protein>
<evidence type="ECO:0008006" key="3">
    <source>
        <dbReference type="Google" id="ProtNLM"/>
    </source>
</evidence>
<evidence type="ECO:0000313" key="1">
    <source>
        <dbReference type="EMBL" id="ATA18936.1"/>
    </source>
</evidence>
<evidence type="ECO:0000313" key="2">
    <source>
        <dbReference type="Proteomes" id="UP000217182"/>
    </source>
</evidence>
<dbReference type="AlphaFoldDB" id="A0A250AYP4"/>
<gene>
    <name evidence="1" type="ORF">AWC35_06035</name>
</gene>
<keyword evidence="2" id="KW-1185">Reference proteome</keyword>
<dbReference type="InterPro" id="IPR029024">
    <property type="entry name" value="TerB-like"/>
</dbReference>
<dbReference type="OrthoDB" id="9154657at2"/>
<dbReference type="RefSeq" id="WP_095845542.1">
    <property type="nucleotide sequence ID" value="NZ_CP014136.1"/>
</dbReference>
<organism evidence="1 2">
    <name type="scientific">Gibbsiella quercinecans</name>
    <dbReference type="NCBI Taxonomy" id="929813"/>
    <lineage>
        <taxon>Bacteria</taxon>
        <taxon>Pseudomonadati</taxon>
        <taxon>Pseudomonadota</taxon>
        <taxon>Gammaproteobacteria</taxon>
        <taxon>Enterobacterales</taxon>
        <taxon>Yersiniaceae</taxon>
        <taxon>Gibbsiella</taxon>
    </lineage>
</organism>
<name>A0A250AYP4_9GAMM</name>
<dbReference type="KEGG" id="gqu:AWC35_06035"/>
<dbReference type="Proteomes" id="UP000217182">
    <property type="component" value="Chromosome"/>
</dbReference>
<proteinExistence type="predicted"/>
<accession>A0A250AYP4</accession>
<dbReference type="SUPFAM" id="SSF158682">
    <property type="entry name" value="TerB-like"/>
    <property type="match status" value="1"/>
</dbReference>
<reference evidence="1 2" key="1">
    <citation type="submission" date="2016-01" db="EMBL/GenBank/DDBJ databases">
        <authorList>
            <person name="Oliw E.H."/>
        </authorList>
    </citation>
    <scope>NUCLEOTIDE SEQUENCE [LARGE SCALE GENOMIC DNA]</scope>
    <source>
        <strain evidence="1 2">FRB97</strain>
    </source>
</reference>
<dbReference type="EMBL" id="CP014136">
    <property type="protein sequence ID" value="ATA18936.1"/>
    <property type="molecule type" value="Genomic_DNA"/>
</dbReference>
<sequence length="190" mass="21560">MLIKMLPYEKKALLVELDRLLALSDNPLLWDGKTKDELTSDSDLNNLTIQKDSLETELLEEMEQYSPGLSDKGVFGGVFSRSAEDNLIEKLKVYPLSRIDAPGSRIQAATAVLKILLEDKKTENLATPKIIIFQLFLVALRDGQISSIEWMLLKDIQLYFKVPDFIFKDLLDRAEELNSEVSKTLSLIIE</sequence>